<keyword evidence="2" id="KW-1185">Reference proteome</keyword>
<dbReference type="AlphaFoldDB" id="A0A9P6NAB6"/>
<feature type="non-terminal residue" evidence="1">
    <location>
        <position position="1"/>
    </location>
</feature>
<evidence type="ECO:0000313" key="1">
    <source>
        <dbReference type="EMBL" id="KAG0140116.1"/>
    </source>
</evidence>
<evidence type="ECO:0000313" key="2">
    <source>
        <dbReference type="Proteomes" id="UP000886653"/>
    </source>
</evidence>
<reference evidence="1" key="1">
    <citation type="submission" date="2013-11" db="EMBL/GenBank/DDBJ databases">
        <title>Genome sequence of the fusiform rust pathogen reveals effectors for host alternation and coevolution with pine.</title>
        <authorList>
            <consortium name="DOE Joint Genome Institute"/>
            <person name="Smith K."/>
            <person name="Pendleton A."/>
            <person name="Kubisiak T."/>
            <person name="Anderson C."/>
            <person name="Salamov A."/>
            <person name="Aerts A."/>
            <person name="Riley R."/>
            <person name="Clum A."/>
            <person name="Lindquist E."/>
            <person name="Ence D."/>
            <person name="Campbell M."/>
            <person name="Kronenberg Z."/>
            <person name="Feau N."/>
            <person name="Dhillon B."/>
            <person name="Hamelin R."/>
            <person name="Burleigh J."/>
            <person name="Smith J."/>
            <person name="Yandell M."/>
            <person name="Nelson C."/>
            <person name="Grigoriev I."/>
            <person name="Davis J."/>
        </authorList>
    </citation>
    <scope>NUCLEOTIDE SEQUENCE</scope>
    <source>
        <strain evidence="1">G11</strain>
    </source>
</reference>
<accession>A0A9P6NAB6</accession>
<name>A0A9P6NAB6_9BASI</name>
<dbReference type="Proteomes" id="UP000886653">
    <property type="component" value="Unassembled WGS sequence"/>
</dbReference>
<organism evidence="1 2">
    <name type="scientific">Cronartium quercuum f. sp. fusiforme G11</name>
    <dbReference type="NCBI Taxonomy" id="708437"/>
    <lineage>
        <taxon>Eukaryota</taxon>
        <taxon>Fungi</taxon>
        <taxon>Dikarya</taxon>
        <taxon>Basidiomycota</taxon>
        <taxon>Pucciniomycotina</taxon>
        <taxon>Pucciniomycetes</taxon>
        <taxon>Pucciniales</taxon>
        <taxon>Coleosporiaceae</taxon>
        <taxon>Cronartium</taxon>
    </lineage>
</organism>
<feature type="non-terminal residue" evidence="1">
    <location>
        <position position="165"/>
    </location>
</feature>
<protein>
    <submittedName>
        <fullName evidence="1">Uncharacterized protein</fullName>
    </submittedName>
</protein>
<gene>
    <name evidence="1" type="ORF">CROQUDRAFT_28447</name>
</gene>
<proteinExistence type="predicted"/>
<dbReference type="EMBL" id="MU167474">
    <property type="protein sequence ID" value="KAG0140116.1"/>
    <property type="molecule type" value="Genomic_DNA"/>
</dbReference>
<sequence>LKIGDLLEFGTPDVTKATFFSTGSNKRSGELYRHLRNQGPRFEDWSKSVERVWLEENTDLRRSYKWRLEALLLRCDFPPWDHVDCDFLKSLKPTPKKVWWTHGDLLMWIDQGLPINIMDRVGSHMKLNSAVELTQKGIQHFPWDSVLKEVDEDLKSKIKHYFNER</sequence>
<comment type="caution">
    <text evidence="1">The sequence shown here is derived from an EMBL/GenBank/DDBJ whole genome shotgun (WGS) entry which is preliminary data.</text>
</comment>